<dbReference type="InterPro" id="IPR036864">
    <property type="entry name" value="Zn2-C6_fun-type_DNA-bd_sf"/>
</dbReference>
<evidence type="ECO:0000256" key="6">
    <source>
        <dbReference type="SAM" id="MobiDB-lite"/>
    </source>
</evidence>
<evidence type="ECO:0000256" key="5">
    <source>
        <dbReference type="ARBA" id="ARBA00023242"/>
    </source>
</evidence>
<keyword evidence="4" id="KW-0804">Transcription</keyword>
<proteinExistence type="predicted"/>
<dbReference type="GO" id="GO:0000981">
    <property type="term" value="F:DNA-binding transcription factor activity, RNA polymerase II-specific"/>
    <property type="evidence" value="ECO:0007669"/>
    <property type="project" value="InterPro"/>
</dbReference>
<keyword evidence="2" id="KW-0805">Transcription regulation</keyword>
<dbReference type="GO" id="GO:0003677">
    <property type="term" value="F:DNA binding"/>
    <property type="evidence" value="ECO:0007669"/>
    <property type="project" value="UniProtKB-KW"/>
</dbReference>
<dbReference type="SUPFAM" id="SSF57701">
    <property type="entry name" value="Zn2/Cys6 DNA-binding domain"/>
    <property type="match status" value="1"/>
</dbReference>
<dbReference type="Gene3D" id="4.10.240.10">
    <property type="entry name" value="Zn(2)-C6 fungal-type DNA-binding domain"/>
    <property type="match status" value="1"/>
</dbReference>
<name>A0AAD6CT78_9EURO</name>
<organism evidence="8 9">
    <name type="scientific">Penicillium frequentans</name>
    <dbReference type="NCBI Taxonomy" id="3151616"/>
    <lineage>
        <taxon>Eukaryota</taxon>
        <taxon>Fungi</taxon>
        <taxon>Dikarya</taxon>
        <taxon>Ascomycota</taxon>
        <taxon>Pezizomycotina</taxon>
        <taxon>Eurotiomycetes</taxon>
        <taxon>Eurotiomycetidae</taxon>
        <taxon>Eurotiales</taxon>
        <taxon>Aspergillaceae</taxon>
        <taxon>Penicillium</taxon>
    </lineage>
</organism>
<dbReference type="PANTHER" id="PTHR37534:SF46">
    <property type="entry name" value="ZN(II)2CYS6 TRANSCRIPTION FACTOR (EUROFUNG)"/>
    <property type="match status" value="1"/>
</dbReference>
<feature type="region of interest" description="Disordered" evidence="6">
    <location>
        <begin position="41"/>
        <end position="65"/>
    </location>
</feature>
<sequence length="493" mass="55281">MLTWDLTLIKRSTDRKKKCDENRPRCTDCRRLNLSCQWPSKGTSVASVGDSPGSYATGSTDMDPIDSTDGDPLTCDWSTPDNDEEFIASLFPHSLSRQTVPTSSIGSPISINPHLRNEEDRSLFNHYIHVVSRALSRSHDSDRNPFLVTLLPLAATSDTVTSVILSLSGCHWKRVYPSIWGCALRRQGQALAQVNNLLGQSDGRCIFEACATVLLLCLTELFDGTSRVWKWHLKAASAILKSPAFQSLISGDEWTFCISLFHYLDSMSTISRCKPPLLHPGASMTELTTSFRRSSVPELEYGQSTTAIYGISPTLFDYLGMVNVLANHRSKRVDELSEIGFRAAATHVETRIDEWRADHDQMAKKELDTEFATTAFEWAIRLRLHQVVEGYDPLHSFVEKAIVAILDAVQEIPYASRVEGCLLFPLVIAGSSSVTIERRMIVKERLMVMENTLGFCHIQYARQLLEKVWEANSTSDMNWASVRYSQFPGVVFV</sequence>
<dbReference type="GO" id="GO:0008270">
    <property type="term" value="F:zinc ion binding"/>
    <property type="evidence" value="ECO:0007669"/>
    <property type="project" value="InterPro"/>
</dbReference>
<evidence type="ECO:0000256" key="1">
    <source>
        <dbReference type="ARBA" id="ARBA00004123"/>
    </source>
</evidence>
<dbReference type="InterPro" id="IPR001138">
    <property type="entry name" value="Zn2Cys6_DnaBD"/>
</dbReference>
<reference evidence="8 9" key="1">
    <citation type="journal article" date="2023" name="IMA Fungus">
        <title>Comparative genomic study of the Penicillium genus elucidates a diverse pangenome and 15 lateral gene transfer events.</title>
        <authorList>
            <person name="Petersen C."/>
            <person name="Sorensen T."/>
            <person name="Nielsen M.R."/>
            <person name="Sondergaard T.E."/>
            <person name="Sorensen J.L."/>
            <person name="Fitzpatrick D.A."/>
            <person name="Frisvad J.C."/>
            <person name="Nielsen K.L."/>
        </authorList>
    </citation>
    <scope>NUCLEOTIDE SEQUENCE [LARGE SCALE GENOMIC DNA]</scope>
    <source>
        <strain evidence="8 9">IBT 35679</strain>
    </source>
</reference>
<evidence type="ECO:0000313" key="9">
    <source>
        <dbReference type="Proteomes" id="UP001220324"/>
    </source>
</evidence>
<feature type="domain" description="Zn(2)-C6 fungal-type" evidence="7">
    <location>
        <begin position="15"/>
        <end position="38"/>
    </location>
</feature>
<dbReference type="Proteomes" id="UP001220324">
    <property type="component" value="Unassembled WGS sequence"/>
</dbReference>
<gene>
    <name evidence="8" type="ORF">N7494_010266</name>
</gene>
<dbReference type="InterPro" id="IPR021858">
    <property type="entry name" value="Fun_TF"/>
</dbReference>
<dbReference type="Pfam" id="PF00172">
    <property type="entry name" value="Zn_clus"/>
    <property type="match status" value="1"/>
</dbReference>
<protein>
    <recommendedName>
        <fullName evidence="7">Zn(2)-C6 fungal-type domain-containing protein</fullName>
    </recommendedName>
</protein>
<accession>A0AAD6CT78</accession>
<evidence type="ECO:0000313" key="8">
    <source>
        <dbReference type="EMBL" id="KAJ5533714.1"/>
    </source>
</evidence>
<evidence type="ECO:0000259" key="7">
    <source>
        <dbReference type="Pfam" id="PF00172"/>
    </source>
</evidence>
<dbReference type="GO" id="GO:0005634">
    <property type="term" value="C:nucleus"/>
    <property type="evidence" value="ECO:0007669"/>
    <property type="project" value="UniProtKB-SubCell"/>
</dbReference>
<dbReference type="CDD" id="cd00067">
    <property type="entry name" value="GAL4"/>
    <property type="match status" value="1"/>
</dbReference>
<evidence type="ECO:0000256" key="2">
    <source>
        <dbReference type="ARBA" id="ARBA00023015"/>
    </source>
</evidence>
<comment type="subcellular location">
    <subcellularLocation>
        <location evidence="1">Nucleus</location>
    </subcellularLocation>
</comment>
<keyword evidence="3" id="KW-0238">DNA-binding</keyword>
<comment type="caution">
    <text evidence="8">The sequence shown here is derived from an EMBL/GenBank/DDBJ whole genome shotgun (WGS) entry which is preliminary data.</text>
</comment>
<dbReference type="AlphaFoldDB" id="A0AAD6CT78"/>
<dbReference type="PANTHER" id="PTHR37534">
    <property type="entry name" value="TRANSCRIPTIONAL ACTIVATOR PROTEIN UGA3"/>
    <property type="match status" value="1"/>
</dbReference>
<dbReference type="EMBL" id="JAQIZZ010000007">
    <property type="protein sequence ID" value="KAJ5533714.1"/>
    <property type="molecule type" value="Genomic_DNA"/>
</dbReference>
<evidence type="ECO:0000256" key="4">
    <source>
        <dbReference type="ARBA" id="ARBA00023163"/>
    </source>
</evidence>
<evidence type="ECO:0000256" key="3">
    <source>
        <dbReference type="ARBA" id="ARBA00023125"/>
    </source>
</evidence>
<keyword evidence="5" id="KW-0539">Nucleus</keyword>
<keyword evidence="9" id="KW-1185">Reference proteome</keyword>
<dbReference type="Pfam" id="PF11951">
    <property type="entry name" value="Fungal_trans_2"/>
    <property type="match status" value="1"/>
</dbReference>